<dbReference type="PANTHER" id="PTHR35936">
    <property type="entry name" value="MEMBRANE-BOUND LYTIC MUREIN TRANSGLYCOSYLASE F"/>
    <property type="match status" value="1"/>
</dbReference>
<evidence type="ECO:0000256" key="3">
    <source>
        <dbReference type="SAM" id="SignalP"/>
    </source>
</evidence>
<reference evidence="5 6" key="1">
    <citation type="submission" date="2024-03" db="EMBL/GenBank/DDBJ databases">
        <title>Complete genome of BD2.</title>
        <authorList>
            <person name="Cao G."/>
        </authorList>
    </citation>
    <scope>NUCLEOTIDE SEQUENCE [LARGE SCALE GENOMIC DNA]</scope>
    <source>
        <strain evidence="5 6">BD2</strain>
    </source>
</reference>
<dbReference type="Pfam" id="PF00497">
    <property type="entry name" value="SBP_bac_3"/>
    <property type="match status" value="1"/>
</dbReference>
<proteinExistence type="inferred from homology"/>
<dbReference type="SMART" id="SM00062">
    <property type="entry name" value="PBPb"/>
    <property type="match status" value="1"/>
</dbReference>
<name>A0ABZ2RHG9_ECTME</name>
<keyword evidence="2 3" id="KW-0732">Signal</keyword>
<evidence type="ECO:0000256" key="2">
    <source>
        <dbReference type="ARBA" id="ARBA00022729"/>
    </source>
</evidence>
<dbReference type="Proteomes" id="UP001476583">
    <property type="component" value="Chromosome"/>
</dbReference>
<dbReference type="InterPro" id="IPR001638">
    <property type="entry name" value="Solute-binding_3/MltF_N"/>
</dbReference>
<feature type="chain" id="PRO_5046370972" evidence="3">
    <location>
        <begin position="24"/>
        <end position="255"/>
    </location>
</feature>
<evidence type="ECO:0000313" key="5">
    <source>
        <dbReference type="EMBL" id="WXL26447.1"/>
    </source>
</evidence>
<feature type="domain" description="Solute-binding protein family 3/N-terminal" evidence="4">
    <location>
        <begin position="26"/>
        <end position="253"/>
    </location>
</feature>
<sequence length="255" mass="28030">MNRKLLSLLGSCLLISSLNVAHADEQLVFAIAQEAYPPFSYKNGHGQWSGFDPDLITALCRQLHTECSLREMAWDGLIPALNSKQVDVVLNSLSITSERKQVVDFTRPYLQTPALWIGERDVALQLTPDGLRGKSIGVQASTSHAAYIKANYRQGSRIRYYNNQDDILADLRNGRIDVMLADQISVQPMLAQTDNAGLEAKGLAPPDPLFGEGIGVAVRKGNDDLRQRLNQALNALDRNGSLAGLRAKYLGVLME</sequence>
<dbReference type="Gene3D" id="3.40.190.10">
    <property type="entry name" value="Periplasmic binding protein-like II"/>
    <property type="match status" value="2"/>
</dbReference>
<keyword evidence="6" id="KW-1185">Reference proteome</keyword>
<evidence type="ECO:0000256" key="1">
    <source>
        <dbReference type="ARBA" id="ARBA00010333"/>
    </source>
</evidence>
<gene>
    <name evidence="5" type="ORF">WG219_02870</name>
</gene>
<evidence type="ECO:0000259" key="4">
    <source>
        <dbReference type="SMART" id="SM00062"/>
    </source>
</evidence>
<feature type="signal peptide" evidence="3">
    <location>
        <begin position="1"/>
        <end position="23"/>
    </location>
</feature>
<accession>A0ABZ2RHG9</accession>
<dbReference type="EMBL" id="CP148074">
    <property type="protein sequence ID" value="WXL26447.1"/>
    <property type="molecule type" value="Genomic_DNA"/>
</dbReference>
<dbReference type="SUPFAM" id="SSF53850">
    <property type="entry name" value="Periplasmic binding protein-like II"/>
    <property type="match status" value="1"/>
</dbReference>
<comment type="similarity">
    <text evidence="1">Belongs to the bacterial solute-binding protein 3 family.</text>
</comment>
<evidence type="ECO:0000313" key="6">
    <source>
        <dbReference type="Proteomes" id="UP001476583"/>
    </source>
</evidence>
<dbReference type="PANTHER" id="PTHR35936:SF19">
    <property type="entry name" value="AMINO-ACID-BINDING PROTEIN YXEM-RELATED"/>
    <property type="match status" value="1"/>
</dbReference>
<organism evidence="5 6">
    <name type="scientific">Ectopseudomonas mendocina</name>
    <name type="common">Pseudomonas mendocina</name>
    <dbReference type="NCBI Taxonomy" id="300"/>
    <lineage>
        <taxon>Bacteria</taxon>
        <taxon>Pseudomonadati</taxon>
        <taxon>Pseudomonadota</taxon>
        <taxon>Gammaproteobacteria</taxon>
        <taxon>Pseudomonadales</taxon>
        <taxon>Pseudomonadaceae</taxon>
        <taxon>Ectopseudomonas</taxon>
    </lineage>
</organism>
<protein>
    <submittedName>
        <fullName evidence="5">Transporter substrate-binding domain-containing protein</fullName>
    </submittedName>
</protein>